<dbReference type="InterPro" id="IPR050392">
    <property type="entry name" value="Collagen/C1q_domain"/>
</dbReference>
<accession>A0A8W8J9P1</accession>
<dbReference type="PANTHER" id="PTHR15427:SF33">
    <property type="entry name" value="COLLAGEN IV NC1 DOMAIN-CONTAINING PROTEIN"/>
    <property type="match status" value="1"/>
</dbReference>
<reference evidence="6" key="1">
    <citation type="submission" date="2022-08" db="UniProtKB">
        <authorList>
            <consortium name="EnsemblMetazoa"/>
        </authorList>
    </citation>
    <scope>IDENTIFICATION</scope>
    <source>
        <strain evidence="6">05x7-T-G4-1.051#20</strain>
    </source>
</reference>
<evidence type="ECO:0000259" key="5">
    <source>
        <dbReference type="PROSITE" id="PS50871"/>
    </source>
</evidence>
<dbReference type="GO" id="GO:0005581">
    <property type="term" value="C:collagen trimer"/>
    <property type="evidence" value="ECO:0007669"/>
    <property type="project" value="UniProtKB-KW"/>
</dbReference>
<dbReference type="PROSITE" id="PS50871">
    <property type="entry name" value="C1Q"/>
    <property type="match status" value="1"/>
</dbReference>
<dbReference type="AlphaFoldDB" id="A0A8W8J9P1"/>
<dbReference type="Pfam" id="PF00386">
    <property type="entry name" value="C1q"/>
    <property type="match status" value="1"/>
</dbReference>
<protein>
    <recommendedName>
        <fullName evidence="5">C1q domain-containing protein</fullName>
    </recommendedName>
</protein>
<evidence type="ECO:0000256" key="2">
    <source>
        <dbReference type="ARBA" id="ARBA00022525"/>
    </source>
</evidence>
<organism evidence="6 7">
    <name type="scientific">Magallana gigas</name>
    <name type="common">Pacific oyster</name>
    <name type="synonym">Crassostrea gigas</name>
    <dbReference type="NCBI Taxonomy" id="29159"/>
    <lineage>
        <taxon>Eukaryota</taxon>
        <taxon>Metazoa</taxon>
        <taxon>Spiralia</taxon>
        <taxon>Lophotrochozoa</taxon>
        <taxon>Mollusca</taxon>
        <taxon>Bivalvia</taxon>
        <taxon>Autobranchia</taxon>
        <taxon>Pteriomorphia</taxon>
        <taxon>Ostreida</taxon>
        <taxon>Ostreoidea</taxon>
        <taxon>Ostreidae</taxon>
        <taxon>Magallana</taxon>
    </lineage>
</organism>
<evidence type="ECO:0000256" key="4">
    <source>
        <dbReference type="SAM" id="SignalP"/>
    </source>
</evidence>
<keyword evidence="2" id="KW-0964">Secreted</keyword>
<dbReference type="SMART" id="SM00110">
    <property type="entry name" value="C1Q"/>
    <property type="match status" value="1"/>
</dbReference>
<proteinExistence type="predicted"/>
<feature type="coiled-coil region" evidence="3">
    <location>
        <begin position="79"/>
        <end position="106"/>
    </location>
</feature>
<dbReference type="PRINTS" id="PR00007">
    <property type="entry name" value="COMPLEMNTC1Q"/>
</dbReference>
<feature type="signal peptide" evidence="4">
    <location>
        <begin position="1"/>
        <end position="18"/>
    </location>
</feature>
<dbReference type="Proteomes" id="UP000005408">
    <property type="component" value="Unassembled WGS sequence"/>
</dbReference>
<comment type="subcellular location">
    <subcellularLocation>
        <location evidence="1">Secreted</location>
    </subcellularLocation>
</comment>
<evidence type="ECO:0000313" key="6">
    <source>
        <dbReference type="EnsemblMetazoa" id="G17965.3:cds"/>
    </source>
</evidence>
<keyword evidence="4" id="KW-0732">Signal</keyword>
<feature type="chain" id="PRO_5036463749" description="C1q domain-containing protein" evidence="4">
    <location>
        <begin position="19"/>
        <end position="369"/>
    </location>
</feature>
<sequence length="369" mass="41738">MRLVCMVVIILSLVRVEAVSSFLTDGKNKTSTSMESKNKELDDMSILRQMINQETIIRLALVKNFHALVNDVIVLKQSLAKSEWKISELQRAVTSLQKENRELKKSSSSSDSRIMEEEKRQFYFNKTNSVLNDVKIEVRYLSATLLDFKERTETENESRDKKYEELQRHFNSSIADLYVKNSQIKQDVTSQTALIHGFEDSQSKTKRAFLENLNRTTSNFETKFQSFKNEQLKLSTAVASLELANMNMSKSNCGGTLVFPVVIYSEGTGYNPSTGIFTAPTAGTYVFYVSVQSAHQKLIYLDIVLNGSAKVRAMAWYNSGSSVNMIQTGTNLVILHLQTGDKVWVRRGGGDGYYSDGYHITTFSGFKLF</sequence>
<evidence type="ECO:0000256" key="3">
    <source>
        <dbReference type="SAM" id="Coils"/>
    </source>
</evidence>
<keyword evidence="7" id="KW-1185">Reference proteome</keyword>
<dbReference type="EnsemblMetazoa" id="G17965.3">
    <property type="protein sequence ID" value="G17965.3:cds"/>
    <property type="gene ID" value="G17965"/>
</dbReference>
<evidence type="ECO:0000313" key="7">
    <source>
        <dbReference type="Proteomes" id="UP000005408"/>
    </source>
</evidence>
<dbReference type="SUPFAM" id="SSF49842">
    <property type="entry name" value="TNF-like"/>
    <property type="match status" value="1"/>
</dbReference>
<name>A0A8W8J9P1_MAGGI</name>
<dbReference type="Gene3D" id="2.60.120.40">
    <property type="match status" value="1"/>
</dbReference>
<feature type="domain" description="C1q" evidence="5">
    <location>
        <begin position="233"/>
        <end position="369"/>
    </location>
</feature>
<dbReference type="PANTHER" id="PTHR15427">
    <property type="entry name" value="EMILIN ELASTIN MICROFIBRIL INTERFACE-LOCATED PROTEIN ELASTIN MICROFIBRIL INTERFACER"/>
    <property type="match status" value="1"/>
</dbReference>
<dbReference type="InterPro" id="IPR001073">
    <property type="entry name" value="C1q_dom"/>
</dbReference>
<keyword evidence="3" id="KW-0175">Coiled coil</keyword>
<evidence type="ECO:0000256" key="1">
    <source>
        <dbReference type="ARBA" id="ARBA00004613"/>
    </source>
</evidence>
<dbReference type="InterPro" id="IPR008983">
    <property type="entry name" value="Tumour_necrosis_fac-like_dom"/>
</dbReference>